<evidence type="ECO:0000256" key="1">
    <source>
        <dbReference type="SAM" id="MobiDB-lite"/>
    </source>
</evidence>
<protein>
    <submittedName>
        <fullName evidence="3">Uncharacterized protein</fullName>
    </submittedName>
</protein>
<keyword evidence="2" id="KW-1133">Transmembrane helix</keyword>
<name>A0A9Q1C1E1_HOLLE</name>
<evidence type="ECO:0000313" key="4">
    <source>
        <dbReference type="Proteomes" id="UP001152320"/>
    </source>
</evidence>
<gene>
    <name evidence="3" type="ORF">HOLleu_17515</name>
</gene>
<dbReference type="EMBL" id="JAIZAY010000008">
    <property type="protein sequence ID" value="KAJ8036866.1"/>
    <property type="molecule type" value="Genomic_DNA"/>
</dbReference>
<feature type="compositionally biased region" description="Polar residues" evidence="1">
    <location>
        <begin position="49"/>
        <end position="62"/>
    </location>
</feature>
<proteinExistence type="predicted"/>
<sequence length="92" mass="10108">MAEIFISPALLITIIVAFVVLLFWCCLCCGKCQKSGPSAQAQRPPVATVSRSVESSQPQTREVQNNPVFQLEDLPPSYEEAVKMKPLPFGQV</sequence>
<dbReference type="AlphaFoldDB" id="A0A9Q1C1E1"/>
<keyword evidence="2" id="KW-0472">Membrane</keyword>
<reference evidence="3" key="1">
    <citation type="submission" date="2021-10" db="EMBL/GenBank/DDBJ databases">
        <title>Tropical sea cucumber genome reveals ecological adaptation and Cuvierian tubules defense mechanism.</title>
        <authorList>
            <person name="Chen T."/>
        </authorList>
    </citation>
    <scope>NUCLEOTIDE SEQUENCE</scope>
    <source>
        <strain evidence="3">Nanhai2018</strain>
        <tissue evidence="3">Muscle</tissue>
    </source>
</reference>
<evidence type="ECO:0000313" key="3">
    <source>
        <dbReference type="EMBL" id="KAJ8036866.1"/>
    </source>
</evidence>
<keyword evidence="4" id="KW-1185">Reference proteome</keyword>
<organism evidence="3 4">
    <name type="scientific">Holothuria leucospilota</name>
    <name type="common">Black long sea cucumber</name>
    <name type="synonym">Mertensiothuria leucospilota</name>
    <dbReference type="NCBI Taxonomy" id="206669"/>
    <lineage>
        <taxon>Eukaryota</taxon>
        <taxon>Metazoa</taxon>
        <taxon>Echinodermata</taxon>
        <taxon>Eleutherozoa</taxon>
        <taxon>Echinozoa</taxon>
        <taxon>Holothuroidea</taxon>
        <taxon>Aspidochirotacea</taxon>
        <taxon>Aspidochirotida</taxon>
        <taxon>Holothuriidae</taxon>
        <taxon>Holothuria</taxon>
    </lineage>
</organism>
<feature type="transmembrane region" description="Helical" evidence="2">
    <location>
        <begin position="6"/>
        <end position="27"/>
    </location>
</feature>
<evidence type="ECO:0000256" key="2">
    <source>
        <dbReference type="SAM" id="Phobius"/>
    </source>
</evidence>
<feature type="region of interest" description="Disordered" evidence="1">
    <location>
        <begin position="34"/>
        <end position="62"/>
    </location>
</feature>
<accession>A0A9Q1C1E1</accession>
<keyword evidence="2" id="KW-0812">Transmembrane</keyword>
<comment type="caution">
    <text evidence="3">The sequence shown here is derived from an EMBL/GenBank/DDBJ whole genome shotgun (WGS) entry which is preliminary data.</text>
</comment>
<dbReference type="Proteomes" id="UP001152320">
    <property type="component" value="Chromosome 8"/>
</dbReference>